<gene>
    <name evidence="2" type="ORF">Ga0074812_12913</name>
</gene>
<dbReference type="Pfam" id="PF00296">
    <property type="entry name" value="Bac_luciferase"/>
    <property type="match status" value="1"/>
</dbReference>
<keyword evidence="2" id="KW-0503">Monooxygenase</keyword>
<dbReference type="GO" id="GO:0004497">
    <property type="term" value="F:monooxygenase activity"/>
    <property type="evidence" value="ECO:0007669"/>
    <property type="project" value="UniProtKB-KW"/>
</dbReference>
<dbReference type="Proteomes" id="UP000198802">
    <property type="component" value="Unassembled WGS sequence"/>
</dbReference>
<dbReference type="PANTHER" id="PTHR30137">
    <property type="entry name" value="LUCIFERASE-LIKE MONOOXYGENASE"/>
    <property type="match status" value="1"/>
</dbReference>
<reference evidence="3" key="1">
    <citation type="submission" date="2015-11" db="EMBL/GenBank/DDBJ databases">
        <authorList>
            <person name="Varghese N."/>
        </authorList>
    </citation>
    <scope>NUCLEOTIDE SEQUENCE [LARGE SCALE GENOMIC DNA]</scope>
    <source>
        <strain evidence="3">DSM 45899</strain>
    </source>
</reference>
<keyword evidence="3" id="KW-1185">Reference proteome</keyword>
<feature type="domain" description="Luciferase-like" evidence="1">
    <location>
        <begin position="16"/>
        <end position="123"/>
    </location>
</feature>
<evidence type="ECO:0000259" key="1">
    <source>
        <dbReference type="Pfam" id="PF00296"/>
    </source>
</evidence>
<dbReference type="GO" id="GO:0005829">
    <property type="term" value="C:cytosol"/>
    <property type="evidence" value="ECO:0007669"/>
    <property type="project" value="TreeGrafter"/>
</dbReference>
<sequence length="174" mass="18611">MTSARLGFNARISFPTGGAAQALRDGVELFRVAEQLGYDTGWVYQRHFDNYLASPLVFHAAVAQHTDRIGLGTAIIGVRYEDPILLAEAAATADLLSSGRLQLGLGTGQGGFDSVFGQEPNDGREQSQTRLADDLIAFLPPAFGLRENLRLLEDIATTVAPHLGWAPTTGGRTS</sequence>
<dbReference type="PANTHER" id="PTHR30137:SF15">
    <property type="entry name" value="BLL6902 PROTEIN"/>
    <property type="match status" value="1"/>
</dbReference>
<dbReference type="GO" id="GO:0016705">
    <property type="term" value="F:oxidoreductase activity, acting on paired donors, with incorporation or reduction of molecular oxygen"/>
    <property type="evidence" value="ECO:0007669"/>
    <property type="project" value="InterPro"/>
</dbReference>
<dbReference type="InterPro" id="IPR011251">
    <property type="entry name" value="Luciferase-like_dom"/>
</dbReference>
<keyword evidence="2" id="KW-0560">Oxidoreductase</keyword>
<dbReference type="Gene3D" id="3.20.20.30">
    <property type="entry name" value="Luciferase-like domain"/>
    <property type="match status" value="1"/>
</dbReference>
<evidence type="ECO:0000313" key="2">
    <source>
        <dbReference type="EMBL" id="CUU59543.1"/>
    </source>
</evidence>
<dbReference type="InterPro" id="IPR036661">
    <property type="entry name" value="Luciferase-like_sf"/>
</dbReference>
<protein>
    <submittedName>
        <fullName evidence="2">Luciferase-like monooxygenase</fullName>
    </submittedName>
</protein>
<organism evidence="2 3">
    <name type="scientific">Parafrankia irregularis</name>
    <dbReference type="NCBI Taxonomy" id="795642"/>
    <lineage>
        <taxon>Bacteria</taxon>
        <taxon>Bacillati</taxon>
        <taxon>Actinomycetota</taxon>
        <taxon>Actinomycetes</taxon>
        <taxon>Frankiales</taxon>
        <taxon>Frankiaceae</taxon>
        <taxon>Parafrankia</taxon>
    </lineage>
</organism>
<dbReference type="AlphaFoldDB" id="A0A0S4QVB5"/>
<accession>A0A0S4QVB5</accession>
<name>A0A0S4QVB5_9ACTN</name>
<dbReference type="InterPro" id="IPR050766">
    <property type="entry name" value="Bact_Lucif_Oxidored"/>
</dbReference>
<dbReference type="EMBL" id="FAOZ01000029">
    <property type="protein sequence ID" value="CUU59543.1"/>
    <property type="molecule type" value="Genomic_DNA"/>
</dbReference>
<proteinExistence type="predicted"/>
<dbReference type="SUPFAM" id="SSF51679">
    <property type="entry name" value="Bacterial luciferase-like"/>
    <property type="match status" value="1"/>
</dbReference>
<evidence type="ECO:0000313" key="3">
    <source>
        <dbReference type="Proteomes" id="UP000198802"/>
    </source>
</evidence>